<feature type="transmembrane region" description="Helical" evidence="5">
    <location>
        <begin position="148"/>
        <end position="175"/>
    </location>
</feature>
<name>A0A0N4U610_DRAME</name>
<evidence type="ECO:0000256" key="3">
    <source>
        <dbReference type="ARBA" id="ARBA00022989"/>
    </source>
</evidence>
<feature type="transmembrane region" description="Helical" evidence="5">
    <location>
        <begin position="89"/>
        <end position="108"/>
    </location>
</feature>
<comment type="subcellular location">
    <subcellularLocation>
        <location evidence="1">Membrane</location>
        <topology evidence="1">Multi-pass membrane protein</topology>
    </subcellularLocation>
</comment>
<dbReference type="STRING" id="318479.A0A0N4U610"/>
<feature type="transmembrane region" description="Helical" evidence="5">
    <location>
        <begin position="187"/>
        <end position="207"/>
    </location>
</feature>
<evidence type="ECO:0000313" key="9">
    <source>
        <dbReference type="Proteomes" id="UP000274756"/>
    </source>
</evidence>
<evidence type="ECO:0000259" key="6">
    <source>
        <dbReference type="Pfam" id="PF00916"/>
    </source>
</evidence>
<sequence length="298" mass="33552">EEFDAKFSYKPPIGIHSKRRILKKFLRNYYHPCLSFRDFRDTLISFFPIIQWLPNYTIKRDLIFDLIGGLTVGVMHIPQGIAYAALAQLHPVVGLYVSFFPAIFYVIFGTSRHNSLEDIANSINGRSSYVKNIDDNDVSTTSVTNMEIACVLTITVGFIHVLMAVLRLQFIATYFSDQVVGGFTTAASIHVLVSQLNSAIGISGLPRRSGYGQLILRLYDIFIHIQETNLYVVGITVISMVFLYTGKEIITPLVKKWTKLLIPIPFELILVITATVLSELFDFKHRFNLGVVGKIPIG</sequence>
<keyword evidence="9" id="KW-1185">Reference proteome</keyword>
<evidence type="ECO:0000256" key="2">
    <source>
        <dbReference type="ARBA" id="ARBA00022692"/>
    </source>
</evidence>
<reference evidence="10" key="1">
    <citation type="submission" date="2017-02" db="UniProtKB">
        <authorList>
            <consortium name="WormBaseParasite"/>
        </authorList>
    </citation>
    <scope>IDENTIFICATION</scope>
</reference>
<feature type="transmembrane region" description="Helical" evidence="5">
    <location>
        <begin position="228"/>
        <end position="245"/>
    </location>
</feature>
<evidence type="ECO:0000313" key="7">
    <source>
        <dbReference type="EMBL" id="VDN56712.1"/>
    </source>
</evidence>
<feature type="transmembrane region" description="Helical" evidence="5">
    <location>
        <begin position="62"/>
        <end position="83"/>
    </location>
</feature>
<protein>
    <submittedName>
        <fullName evidence="10">Sulfate_transp domain-containing protein</fullName>
    </submittedName>
</protein>
<organism evidence="8 10">
    <name type="scientific">Dracunculus medinensis</name>
    <name type="common">Guinea worm</name>
    <dbReference type="NCBI Taxonomy" id="318479"/>
    <lineage>
        <taxon>Eukaryota</taxon>
        <taxon>Metazoa</taxon>
        <taxon>Ecdysozoa</taxon>
        <taxon>Nematoda</taxon>
        <taxon>Chromadorea</taxon>
        <taxon>Rhabditida</taxon>
        <taxon>Spirurina</taxon>
        <taxon>Dracunculoidea</taxon>
        <taxon>Dracunculidae</taxon>
        <taxon>Dracunculus</taxon>
    </lineage>
</organism>
<keyword evidence="4 5" id="KW-0472">Membrane</keyword>
<dbReference type="InterPro" id="IPR011547">
    <property type="entry name" value="SLC26A/SulP_dom"/>
</dbReference>
<dbReference type="InterPro" id="IPR001902">
    <property type="entry name" value="SLC26A/SulP_fam"/>
</dbReference>
<dbReference type="Proteomes" id="UP000038040">
    <property type="component" value="Unplaced"/>
</dbReference>
<proteinExistence type="predicted"/>
<dbReference type="Pfam" id="PF00916">
    <property type="entry name" value="Sulfate_transp"/>
    <property type="match status" value="1"/>
</dbReference>
<evidence type="ECO:0000256" key="1">
    <source>
        <dbReference type="ARBA" id="ARBA00004141"/>
    </source>
</evidence>
<dbReference type="OrthoDB" id="288203at2759"/>
<dbReference type="Proteomes" id="UP000274756">
    <property type="component" value="Unassembled WGS sequence"/>
</dbReference>
<evidence type="ECO:0000256" key="4">
    <source>
        <dbReference type="ARBA" id="ARBA00023136"/>
    </source>
</evidence>
<evidence type="ECO:0000256" key="5">
    <source>
        <dbReference type="SAM" id="Phobius"/>
    </source>
</evidence>
<keyword evidence="2 5" id="KW-0812">Transmembrane</keyword>
<feature type="transmembrane region" description="Helical" evidence="5">
    <location>
        <begin position="257"/>
        <end position="277"/>
    </location>
</feature>
<evidence type="ECO:0000313" key="10">
    <source>
        <dbReference type="WBParaSite" id="DME_0000232501-mRNA-1"/>
    </source>
</evidence>
<dbReference type="AlphaFoldDB" id="A0A0N4U610"/>
<evidence type="ECO:0000313" key="8">
    <source>
        <dbReference type="Proteomes" id="UP000038040"/>
    </source>
</evidence>
<reference evidence="7 9" key="2">
    <citation type="submission" date="2018-11" db="EMBL/GenBank/DDBJ databases">
        <authorList>
            <consortium name="Pathogen Informatics"/>
        </authorList>
    </citation>
    <scope>NUCLEOTIDE SEQUENCE [LARGE SCALE GENOMIC DNA]</scope>
</reference>
<dbReference type="GO" id="GO:0016020">
    <property type="term" value="C:membrane"/>
    <property type="evidence" value="ECO:0007669"/>
    <property type="project" value="UniProtKB-SubCell"/>
</dbReference>
<feature type="domain" description="SLC26A/SulP transporter" evidence="6">
    <location>
        <begin position="63"/>
        <end position="298"/>
    </location>
</feature>
<dbReference type="WBParaSite" id="DME_0000232501-mRNA-1">
    <property type="protein sequence ID" value="DME_0000232501-mRNA-1"/>
    <property type="gene ID" value="DME_0000232501"/>
</dbReference>
<dbReference type="EMBL" id="UYYG01001156">
    <property type="protein sequence ID" value="VDN56712.1"/>
    <property type="molecule type" value="Genomic_DNA"/>
</dbReference>
<keyword evidence="3 5" id="KW-1133">Transmembrane helix</keyword>
<accession>A0A0N4U610</accession>
<gene>
    <name evidence="7" type="ORF">DME_LOCUS6685</name>
</gene>
<dbReference type="GO" id="GO:0055085">
    <property type="term" value="P:transmembrane transport"/>
    <property type="evidence" value="ECO:0007669"/>
    <property type="project" value="InterPro"/>
</dbReference>
<dbReference type="PANTHER" id="PTHR11814">
    <property type="entry name" value="SULFATE TRANSPORTER"/>
    <property type="match status" value="1"/>
</dbReference>